<dbReference type="PANTHER" id="PTHR34290:SF2">
    <property type="entry name" value="OS04G0668800 PROTEIN"/>
    <property type="match status" value="1"/>
</dbReference>
<dbReference type="PANTHER" id="PTHR34290">
    <property type="entry name" value="SI:CH73-390P7.2"/>
    <property type="match status" value="1"/>
</dbReference>
<proteinExistence type="predicted"/>
<dbReference type="Pfam" id="PF04134">
    <property type="entry name" value="DCC1-like"/>
    <property type="match status" value="1"/>
</dbReference>
<dbReference type="RefSeq" id="WP_258330273.1">
    <property type="nucleotide sequence ID" value="NZ_JAPTGG010000002.1"/>
</dbReference>
<comment type="caution">
    <text evidence="1">The sequence shown here is derived from an EMBL/GenBank/DDBJ whole genome shotgun (WGS) entry which is preliminary data.</text>
</comment>
<gene>
    <name evidence="1" type="ORF">O0V09_02820</name>
</gene>
<dbReference type="Proteomes" id="UP001069090">
    <property type="component" value="Unassembled WGS sequence"/>
</dbReference>
<organism evidence="1 2">
    <name type="scientific">Dasania phycosphaerae</name>
    <dbReference type="NCBI Taxonomy" id="2950436"/>
    <lineage>
        <taxon>Bacteria</taxon>
        <taxon>Pseudomonadati</taxon>
        <taxon>Pseudomonadota</taxon>
        <taxon>Gammaproteobacteria</taxon>
        <taxon>Cellvibrionales</taxon>
        <taxon>Spongiibacteraceae</taxon>
        <taxon>Dasania</taxon>
    </lineage>
</organism>
<evidence type="ECO:0000313" key="1">
    <source>
        <dbReference type="EMBL" id="MCZ0864116.1"/>
    </source>
</evidence>
<sequence length="119" mass="13868">MPKITVYYDGSCPSCVRDRCNYEKWAGDNGKDVQWLDITDREDLLNSKGINPQKALTELHIEIDNQQILSEMDAYIVLMAKVPRLKALAWLLNLAPIKKIVSKIYHWQVTRRLKRQGRL</sequence>
<reference evidence="1 2" key="1">
    <citation type="submission" date="2022-12" db="EMBL/GenBank/DDBJ databases">
        <title>Dasania phycosphaerae sp. nov., isolated from particulate material of the south coast of Korea.</title>
        <authorList>
            <person name="Jiang Y."/>
        </authorList>
    </citation>
    <scope>NUCLEOTIDE SEQUENCE [LARGE SCALE GENOMIC DNA]</scope>
    <source>
        <strain evidence="1 2">GY-19</strain>
    </source>
</reference>
<protein>
    <submittedName>
        <fullName evidence="1">DUF393 domain-containing protein</fullName>
    </submittedName>
</protein>
<dbReference type="InterPro" id="IPR007263">
    <property type="entry name" value="DCC1-like"/>
</dbReference>
<dbReference type="AlphaFoldDB" id="A0A9J6RI56"/>
<accession>A0A9J6RI56</accession>
<name>A0A9J6RI56_9GAMM</name>
<keyword evidence="2" id="KW-1185">Reference proteome</keyword>
<dbReference type="GO" id="GO:0015035">
    <property type="term" value="F:protein-disulfide reductase activity"/>
    <property type="evidence" value="ECO:0007669"/>
    <property type="project" value="InterPro"/>
</dbReference>
<dbReference type="EMBL" id="JAPTGG010000002">
    <property type="protein sequence ID" value="MCZ0864116.1"/>
    <property type="molecule type" value="Genomic_DNA"/>
</dbReference>
<dbReference type="InterPro" id="IPR044691">
    <property type="entry name" value="DCC1_Trx"/>
</dbReference>
<evidence type="ECO:0000313" key="2">
    <source>
        <dbReference type="Proteomes" id="UP001069090"/>
    </source>
</evidence>